<dbReference type="FunFam" id="1.10.287.4070:FF:000002">
    <property type="entry name" value="Nucleolar protein 56"/>
    <property type="match status" value="1"/>
</dbReference>
<evidence type="ECO:0000313" key="12">
    <source>
        <dbReference type="Proteomes" id="UP000325440"/>
    </source>
</evidence>
<dbReference type="InterPro" id="IPR012974">
    <property type="entry name" value="NOP58/56_N"/>
</dbReference>
<comment type="subcellular location">
    <subcellularLocation>
        <location evidence="1">Nucleus</location>
        <location evidence="1">Nucleolus</location>
    </subcellularLocation>
</comment>
<sequence length="464" mass="52080">MAKLTVLYEHATGFTLFKVKEFEEIGSELAQVEKSVRDLQRFTKIVELLAFAPFKTSVDALESINSISEGVLPESLQIFLETNIPKVGKMSKVTLGVADSKLGASINEKLGLKIQHTGFLLEILRGIRFHFPSLMKGFAPKLEGIAQLGLGHSYSRAKVKFNVNKVDNMIIHSVSLLDQLDKDLNTYSMRIREWYSYHFPELYKIVPENYLYAKVVKYIGDRKQLTEEKVEGLEEIIMDSGKAAAILSAAKSSMGMDISPIDLTNVLMFTNRVISLSEYRRSLSEYLKNKMGTVAPNTAALIGEQVGARLISKAGSLTNLAKCPASTVQILGAEKALFRAMKTKTSTPKYGLIYHSTFISRAGRQFKGRASRFLSNKLSIASRIDAFSDNTSNIFGQKMKEQCEDRLKYFETGEKPPKNIDVMHDAFQESCQQNESLNASVKRKKNKKEKKNKKKQPEKENGEE</sequence>
<evidence type="ECO:0000256" key="6">
    <source>
        <dbReference type="ARBA" id="ARBA00041388"/>
    </source>
</evidence>
<feature type="region of interest" description="Disordered" evidence="9">
    <location>
        <begin position="425"/>
        <end position="464"/>
    </location>
</feature>
<dbReference type="Pfam" id="PF08156">
    <property type="entry name" value="NOP5NT"/>
    <property type="match status" value="1"/>
</dbReference>
<evidence type="ECO:0000256" key="8">
    <source>
        <dbReference type="ARBA" id="ARBA00064370"/>
    </source>
</evidence>
<dbReference type="PROSITE" id="PS51358">
    <property type="entry name" value="NOP"/>
    <property type="match status" value="1"/>
</dbReference>
<comment type="similarity">
    <text evidence="2">Belongs to the NOP5/NOP56 family.</text>
</comment>
<accession>A0A5E4MMX9</accession>
<dbReference type="GO" id="GO:0031428">
    <property type="term" value="C:box C/D methylation guide snoRNP complex"/>
    <property type="evidence" value="ECO:0007669"/>
    <property type="project" value="InterPro"/>
</dbReference>
<comment type="function">
    <text evidence="7">Involved in the early to middle stages of 60S ribosomal subunit biogenesis. Required for the biogenesis of box C/D snoRNAs such U3, U8 and U14 snoRNAs. Part of the small subunit (SSU) processome, first precursor of the small eukaryotic ribosomal subunit. During the assembly of the SSU processome in the nucleolus, many ribosome biogenesis factors, an RNA chaperone and ribosomal proteins associate with the nascent pre-rRNA and work in concert to generate RNA folding, modifications, rearrangements and cleavage as well as targeted degradation of pre-ribosomal RNA by the RNA exosome. Core component of box C/D small nucleolar ribonucleoprotein (snoRNP) complexes that function in methylation of multiple sites on ribosomal RNAs (rRNAs) and messenger RNAs (mRNAs).</text>
</comment>
<keyword evidence="12" id="KW-1185">Reference proteome</keyword>
<dbReference type="InterPro" id="IPR042239">
    <property type="entry name" value="Nop_C"/>
</dbReference>
<dbReference type="Gene3D" id="1.10.246.90">
    <property type="entry name" value="Nop domain"/>
    <property type="match status" value="1"/>
</dbReference>
<name>A0A5E4MMX9_9HEMI</name>
<organism evidence="11 12">
    <name type="scientific">Cinara cedri</name>
    <dbReference type="NCBI Taxonomy" id="506608"/>
    <lineage>
        <taxon>Eukaryota</taxon>
        <taxon>Metazoa</taxon>
        <taxon>Ecdysozoa</taxon>
        <taxon>Arthropoda</taxon>
        <taxon>Hexapoda</taxon>
        <taxon>Insecta</taxon>
        <taxon>Pterygota</taxon>
        <taxon>Neoptera</taxon>
        <taxon>Paraneoptera</taxon>
        <taxon>Hemiptera</taxon>
        <taxon>Sternorrhyncha</taxon>
        <taxon>Aphidomorpha</taxon>
        <taxon>Aphidoidea</taxon>
        <taxon>Aphididae</taxon>
        <taxon>Lachninae</taxon>
        <taxon>Cinara</taxon>
    </lineage>
</organism>
<feature type="compositionally biased region" description="Basic residues" evidence="9">
    <location>
        <begin position="441"/>
        <end position="454"/>
    </location>
</feature>
<reference evidence="11 12" key="1">
    <citation type="submission" date="2019-08" db="EMBL/GenBank/DDBJ databases">
        <authorList>
            <person name="Alioto T."/>
            <person name="Alioto T."/>
            <person name="Gomez Garrido J."/>
        </authorList>
    </citation>
    <scope>NUCLEOTIDE SEQUENCE [LARGE SCALE GENOMIC DNA]</scope>
</reference>
<feature type="domain" description="Nop" evidence="10">
    <location>
        <begin position="294"/>
        <end position="412"/>
    </location>
</feature>
<evidence type="ECO:0000313" key="11">
    <source>
        <dbReference type="EMBL" id="VVC33639.1"/>
    </source>
</evidence>
<dbReference type="InterPro" id="IPR036070">
    <property type="entry name" value="Nop_dom_sf"/>
</dbReference>
<keyword evidence="3" id="KW-0690">Ribosome biogenesis</keyword>
<feature type="compositionally biased region" description="Basic and acidic residues" evidence="9">
    <location>
        <begin position="455"/>
        <end position="464"/>
    </location>
</feature>
<evidence type="ECO:0000256" key="7">
    <source>
        <dbReference type="ARBA" id="ARBA00053627"/>
    </source>
</evidence>
<comment type="subunit">
    <text evidence="8">Part of a large pre-ribosomal ribonucleoprotein (RNP) complex, that consists of at least 62 ribosomal proteins, 45 nonribosomal proteins and both pre-rRNA and mature rRNA species. Within this complex directly interacts with TCOF1 in an RNA-independent manner. Core component of box C/D small nucleolar ribonucleoprotein (snoRNP) particles; the core proteins SNU13, NOP56, NOP58 and FBL or FBLL1 assemble stepwise onto the snoRNA. Interacts with NOP1 and NOP58. Interacts with NUFIP1, RUVBL1 and RUVBL2; RUVBL1:RUVBL2 seem to bridge the association of NOP56 with NUFIP1. Part of the small subunit (SSU) processome, composed of more than 70 proteins and the RNA chaperone small nucleolar RNA (snoRNA) U3. Interacts with NOP2 and FBL.</text>
</comment>
<dbReference type="GO" id="GO:0032040">
    <property type="term" value="C:small-subunit processome"/>
    <property type="evidence" value="ECO:0007669"/>
    <property type="project" value="InterPro"/>
</dbReference>
<dbReference type="Pfam" id="PF01798">
    <property type="entry name" value="Nop"/>
    <property type="match status" value="1"/>
</dbReference>
<feature type="compositionally biased region" description="Polar residues" evidence="9">
    <location>
        <begin position="429"/>
        <end position="439"/>
    </location>
</feature>
<evidence type="ECO:0000256" key="5">
    <source>
        <dbReference type="ARBA" id="ARBA00040742"/>
    </source>
</evidence>
<evidence type="ECO:0000256" key="9">
    <source>
        <dbReference type="SAM" id="MobiDB-lite"/>
    </source>
</evidence>
<evidence type="ECO:0000256" key="3">
    <source>
        <dbReference type="ARBA" id="ARBA00022517"/>
    </source>
</evidence>
<dbReference type="GO" id="GO:0030515">
    <property type="term" value="F:snoRNA binding"/>
    <property type="evidence" value="ECO:0007669"/>
    <property type="project" value="InterPro"/>
</dbReference>
<dbReference type="PANTHER" id="PTHR10894">
    <property type="entry name" value="NUCLEOLAR PROTEIN 5 NUCLEOLAR PROTEIN NOP5 NOP58"/>
    <property type="match status" value="1"/>
</dbReference>
<dbReference type="OrthoDB" id="6780543at2759"/>
<dbReference type="EMBL" id="CABPRJ010000972">
    <property type="protein sequence ID" value="VVC33639.1"/>
    <property type="molecule type" value="Genomic_DNA"/>
</dbReference>
<evidence type="ECO:0000259" key="10">
    <source>
        <dbReference type="PROSITE" id="PS51358"/>
    </source>
</evidence>
<evidence type="ECO:0000256" key="4">
    <source>
        <dbReference type="ARBA" id="ARBA00023242"/>
    </source>
</evidence>
<dbReference type="InterPro" id="IPR012976">
    <property type="entry name" value="NOSIC"/>
</dbReference>
<dbReference type="SMART" id="SM00931">
    <property type="entry name" value="NOSIC"/>
    <property type="match status" value="1"/>
</dbReference>
<evidence type="ECO:0000256" key="1">
    <source>
        <dbReference type="ARBA" id="ARBA00004604"/>
    </source>
</evidence>
<dbReference type="Proteomes" id="UP000325440">
    <property type="component" value="Unassembled WGS sequence"/>
</dbReference>
<dbReference type="SUPFAM" id="SSF89124">
    <property type="entry name" value="Nop domain"/>
    <property type="match status" value="1"/>
</dbReference>
<evidence type="ECO:0000256" key="2">
    <source>
        <dbReference type="ARBA" id="ARBA00009211"/>
    </source>
</evidence>
<dbReference type="InterPro" id="IPR002687">
    <property type="entry name" value="Nop_dom"/>
</dbReference>
<dbReference type="InterPro" id="IPR045056">
    <property type="entry name" value="Nop56/Nop58"/>
</dbReference>
<dbReference type="Gene3D" id="1.10.287.4070">
    <property type="match status" value="1"/>
</dbReference>
<dbReference type="FunFam" id="1.10.246.90:FF:000001">
    <property type="entry name" value="Nucleolar protein 56"/>
    <property type="match status" value="1"/>
</dbReference>
<dbReference type="PANTHER" id="PTHR10894:SF0">
    <property type="entry name" value="NUCLEOLAR PROTEIN 56"/>
    <property type="match status" value="1"/>
</dbReference>
<protein>
    <recommendedName>
        <fullName evidence="5">Nucleolar protein 56</fullName>
    </recommendedName>
    <alternativeName>
        <fullName evidence="6">Nucleolar protein 5A</fullName>
    </alternativeName>
</protein>
<gene>
    <name evidence="11" type="ORF">CINCED_3A012290</name>
</gene>
<keyword evidence="4" id="KW-0539">Nucleus</keyword>
<dbReference type="AlphaFoldDB" id="A0A5E4MMX9"/>
<proteinExistence type="inferred from homology"/>
<dbReference type="GO" id="GO:0042254">
    <property type="term" value="P:ribosome biogenesis"/>
    <property type="evidence" value="ECO:0007669"/>
    <property type="project" value="UniProtKB-KW"/>
</dbReference>